<evidence type="ECO:0000256" key="1">
    <source>
        <dbReference type="ARBA" id="ARBA00006987"/>
    </source>
</evidence>
<comment type="similarity">
    <text evidence="1">Belongs to the UPF0065 (bug) family.</text>
</comment>
<gene>
    <name evidence="2" type="ORF">SD71_01120</name>
</gene>
<name>A0ABR5A9N7_9BACL</name>
<dbReference type="PANTHER" id="PTHR42928:SF5">
    <property type="entry name" value="BLR1237 PROTEIN"/>
    <property type="match status" value="1"/>
</dbReference>
<dbReference type="Gene3D" id="3.40.190.150">
    <property type="entry name" value="Bordetella uptake gene, domain 1"/>
    <property type="match status" value="1"/>
</dbReference>
<dbReference type="EMBL" id="JXAL01000001">
    <property type="protein sequence ID" value="KIL37723.1"/>
    <property type="molecule type" value="Genomic_DNA"/>
</dbReference>
<proteinExistence type="inferred from homology"/>
<dbReference type="Gene3D" id="3.40.190.10">
    <property type="entry name" value="Periplasmic binding protein-like II"/>
    <property type="match status" value="1"/>
</dbReference>
<dbReference type="SUPFAM" id="SSF53850">
    <property type="entry name" value="Periplasmic binding protein-like II"/>
    <property type="match status" value="1"/>
</dbReference>
<dbReference type="CDD" id="cd07012">
    <property type="entry name" value="PBP2_Bug_TTT"/>
    <property type="match status" value="1"/>
</dbReference>
<keyword evidence="3" id="KW-1185">Reference proteome</keyword>
<dbReference type="PIRSF" id="PIRSF017082">
    <property type="entry name" value="YflP"/>
    <property type="match status" value="1"/>
</dbReference>
<evidence type="ECO:0000313" key="3">
    <source>
        <dbReference type="Proteomes" id="UP000054526"/>
    </source>
</evidence>
<comment type="caution">
    <text evidence="2">The sequence shown here is derived from an EMBL/GenBank/DDBJ whole genome shotgun (WGS) entry which is preliminary data.</text>
</comment>
<dbReference type="PANTHER" id="PTHR42928">
    <property type="entry name" value="TRICARBOXYLATE-BINDING PROTEIN"/>
    <property type="match status" value="1"/>
</dbReference>
<protein>
    <submittedName>
        <fullName evidence="2">Tricarboxylate transport protein TctC</fullName>
    </submittedName>
</protein>
<dbReference type="Proteomes" id="UP000054526">
    <property type="component" value="Unassembled WGS sequence"/>
</dbReference>
<reference evidence="2 3" key="1">
    <citation type="submission" date="2014-12" db="EMBL/GenBank/DDBJ databases">
        <title>Draft genome sequence of Cohnella kolymensis strain B-2846.</title>
        <authorList>
            <person name="Karlyshev A.V."/>
            <person name="Kudryashova E.B."/>
        </authorList>
    </citation>
    <scope>NUCLEOTIDE SEQUENCE [LARGE SCALE GENOMIC DNA]</scope>
    <source>
        <strain evidence="2 3">VKM B-2846</strain>
    </source>
</reference>
<evidence type="ECO:0000313" key="2">
    <source>
        <dbReference type="EMBL" id="KIL37723.1"/>
    </source>
</evidence>
<dbReference type="InterPro" id="IPR005064">
    <property type="entry name" value="BUG"/>
</dbReference>
<sequence length="322" mass="34674">MLAACGESGSKKKYPEQSITGVVQWGAGGAMDNVSRAIAPLAEKSLGQSIVITNKPGATGSIAMQYVHEKKADGYNLLFSAENPALYGVLQISNQSFEDFYPINIMARGVATVVVPNDSKYQTMSDLIKDTQANQGKIKMGSTGPGGLPFMVTTMIESVAKTKFNMVPFDGEGPGMTALLGKHVDVLVVGLTAAAENAKAGKVRILAVVNDEKLKDFPDVPAITEALPEVKKFLPWGPFYGVWVKKDAPDDVKKTLVKAFAEAQKEPEFQDFLTRMGAVSLGISGDEADKFWRDWQSTSAWLLQDAGVAKASPEQLNIPRKK</sequence>
<organism evidence="2 3">
    <name type="scientific">Cohnella kolymensis</name>
    <dbReference type="NCBI Taxonomy" id="1590652"/>
    <lineage>
        <taxon>Bacteria</taxon>
        <taxon>Bacillati</taxon>
        <taxon>Bacillota</taxon>
        <taxon>Bacilli</taxon>
        <taxon>Bacillales</taxon>
        <taxon>Paenibacillaceae</taxon>
        <taxon>Cohnella</taxon>
    </lineage>
</organism>
<accession>A0ABR5A9N7</accession>
<dbReference type="Pfam" id="PF03401">
    <property type="entry name" value="TctC"/>
    <property type="match status" value="1"/>
</dbReference>
<dbReference type="InterPro" id="IPR042100">
    <property type="entry name" value="Bug_dom1"/>
</dbReference>